<feature type="chain" id="PRO_5026305539" evidence="1">
    <location>
        <begin position="20"/>
        <end position="463"/>
    </location>
</feature>
<proteinExistence type="predicted"/>
<dbReference type="GO" id="GO:0016491">
    <property type="term" value="F:oxidoreductase activity"/>
    <property type="evidence" value="ECO:0007669"/>
    <property type="project" value="InterPro"/>
</dbReference>
<protein>
    <submittedName>
        <fullName evidence="3">Amine oxidase-like protein</fullName>
    </submittedName>
</protein>
<feature type="domain" description="Amine oxidase" evidence="2">
    <location>
        <begin position="51"/>
        <end position="299"/>
    </location>
</feature>
<dbReference type="EMBL" id="MU005765">
    <property type="protein sequence ID" value="KAF2713807.1"/>
    <property type="molecule type" value="Genomic_DNA"/>
</dbReference>
<evidence type="ECO:0000259" key="2">
    <source>
        <dbReference type="Pfam" id="PF01593"/>
    </source>
</evidence>
<dbReference type="Gene3D" id="3.50.50.60">
    <property type="entry name" value="FAD/NAD(P)-binding domain"/>
    <property type="match status" value="1"/>
</dbReference>
<dbReference type="OrthoDB" id="68575at2759"/>
<keyword evidence="1" id="KW-0732">Signal</keyword>
<name>A0A6G1KNA2_9PLEO</name>
<dbReference type="Proteomes" id="UP000799428">
    <property type="component" value="Unassembled WGS sequence"/>
</dbReference>
<organism evidence="3 4">
    <name type="scientific">Pleomassaria siparia CBS 279.74</name>
    <dbReference type="NCBI Taxonomy" id="1314801"/>
    <lineage>
        <taxon>Eukaryota</taxon>
        <taxon>Fungi</taxon>
        <taxon>Dikarya</taxon>
        <taxon>Ascomycota</taxon>
        <taxon>Pezizomycotina</taxon>
        <taxon>Dothideomycetes</taxon>
        <taxon>Pleosporomycetidae</taxon>
        <taxon>Pleosporales</taxon>
        <taxon>Pleomassariaceae</taxon>
        <taxon>Pleomassaria</taxon>
    </lineage>
</organism>
<dbReference type="InterPro" id="IPR036188">
    <property type="entry name" value="FAD/NAD-bd_sf"/>
</dbReference>
<gene>
    <name evidence="3" type="ORF">K504DRAFT_462290</name>
</gene>
<reference evidence="3" key="1">
    <citation type="journal article" date="2020" name="Stud. Mycol.">
        <title>101 Dothideomycetes genomes: a test case for predicting lifestyles and emergence of pathogens.</title>
        <authorList>
            <person name="Haridas S."/>
            <person name="Albert R."/>
            <person name="Binder M."/>
            <person name="Bloem J."/>
            <person name="Labutti K."/>
            <person name="Salamov A."/>
            <person name="Andreopoulos B."/>
            <person name="Baker S."/>
            <person name="Barry K."/>
            <person name="Bills G."/>
            <person name="Bluhm B."/>
            <person name="Cannon C."/>
            <person name="Castanera R."/>
            <person name="Culley D."/>
            <person name="Daum C."/>
            <person name="Ezra D."/>
            <person name="Gonzalez J."/>
            <person name="Henrissat B."/>
            <person name="Kuo A."/>
            <person name="Liang C."/>
            <person name="Lipzen A."/>
            <person name="Lutzoni F."/>
            <person name="Magnuson J."/>
            <person name="Mondo S."/>
            <person name="Nolan M."/>
            <person name="Ohm R."/>
            <person name="Pangilinan J."/>
            <person name="Park H.-J."/>
            <person name="Ramirez L."/>
            <person name="Alfaro M."/>
            <person name="Sun H."/>
            <person name="Tritt A."/>
            <person name="Yoshinaga Y."/>
            <person name="Zwiers L.-H."/>
            <person name="Turgeon B."/>
            <person name="Goodwin S."/>
            <person name="Spatafora J."/>
            <person name="Crous P."/>
            <person name="Grigoriev I."/>
        </authorList>
    </citation>
    <scope>NUCLEOTIDE SEQUENCE</scope>
    <source>
        <strain evidence="3">CBS 279.74</strain>
    </source>
</reference>
<dbReference type="SUPFAM" id="SSF51905">
    <property type="entry name" value="FAD/NAD(P)-binding domain"/>
    <property type="match status" value="1"/>
</dbReference>
<dbReference type="Gene3D" id="3.30.70.1990">
    <property type="match status" value="1"/>
</dbReference>
<feature type="signal peptide" evidence="1">
    <location>
        <begin position="1"/>
        <end position="19"/>
    </location>
</feature>
<accession>A0A6G1KNA2</accession>
<evidence type="ECO:0000313" key="4">
    <source>
        <dbReference type="Proteomes" id="UP000799428"/>
    </source>
</evidence>
<dbReference type="InterPro" id="IPR002937">
    <property type="entry name" value="Amino_oxidase"/>
</dbReference>
<sequence length="463" mass="49524">MRFSFLTASILCAPLIVCAAPTCSNTPAYTAADILVRDVLIIGGGATGTYAGVRLQDQNKSVAIVEMTDKLGGHVDTLIDPISHLPIDYGVQAFFDNPSTRLFFNRFNVPLMNVSTSAFPSTVADFKTGYIMPSSDVDTTVPNLSRYLAATAQFTGLAQGAYDLGNPVPADLYLPFGDFVTKYNLTDVLQTAWVFAHGVGNLMKAPTLYVLQNFGQAQVLGLSAGYLVPATAGGNQEVYDKAAALLGQNVLFSTKVVMSLRTDSGSLVLVKTPTGNKVIKAKKVLVTIPPTMANLAGFDLSPAEKAAFTQWTDVPYFVGVLNDTGLPNLTSFYNIDLTDAPTYLPADKFVWRLETTGVAGYQTVKVVGEPDSTKAKKMVTDAVAKVGQNYGVTGASTTFAAWEQHTNLGLSVSPSAIKDGFYANLSALQGQKGTYWTGNAWCSDYSPLLWGFTENKILPSLLK</sequence>
<dbReference type="Gene3D" id="1.10.405.20">
    <property type="match status" value="1"/>
</dbReference>
<dbReference type="Pfam" id="PF01593">
    <property type="entry name" value="Amino_oxidase"/>
    <property type="match status" value="1"/>
</dbReference>
<evidence type="ECO:0000313" key="3">
    <source>
        <dbReference type="EMBL" id="KAF2713807.1"/>
    </source>
</evidence>
<evidence type="ECO:0000256" key="1">
    <source>
        <dbReference type="SAM" id="SignalP"/>
    </source>
</evidence>
<keyword evidence="4" id="KW-1185">Reference proteome</keyword>
<dbReference type="AlphaFoldDB" id="A0A6G1KNA2"/>